<reference evidence="1" key="1">
    <citation type="submission" date="2018-05" db="EMBL/GenBank/DDBJ databases">
        <title>Draft genome of Mucuna pruriens seed.</title>
        <authorList>
            <person name="Nnadi N.E."/>
            <person name="Vos R."/>
            <person name="Hasami M.H."/>
            <person name="Devisetty U.K."/>
            <person name="Aguiy J.C."/>
        </authorList>
    </citation>
    <scope>NUCLEOTIDE SEQUENCE [LARGE SCALE GENOMIC DNA]</scope>
    <source>
        <strain evidence="1">JCA_2017</strain>
    </source>
</reference>
<keyword evidence="2" id="KW-1185">Reference proteome</keyword>
<name>A0A371F3Q9_MUCPR</name>
<gene>
    <name evidence="1" type="ORF">CR513_47534</name>
</gene>
<accession>A0A371F3Q9</accession>
<dbReference type="OrthoDB" id="1391874at2759"/>
<dbReference type="AlphaFoldDB" id="A0A371F3Q9"/>
<organism evidence="1 2">
    <name type="scientific">Mucuna pruriens</name>
    <name type="common">Velvet bean</name>
    <name type="synonym">Dolichos pruriens</name>
    <dbReference type="NCBI Taxonomy" id="157652"/>
    <lineage>
        <taxon>Eukaryota</taxon>
        <taxon>Viridiplantae</taxon>
        <taxon>Streptophyta</taxon>
        <taxon>Embryophyta</taxon>
        <taxon>Tracheophyta</taxon>
        <taxon>Spermatophyta</taxon>
        <taxon>Magnoliopsida</taxon>
        <taxon>eudicotyledons</taxon>
        <taxon>Gunneridae</taxon>
        <taxon>Pentapetalae</taxon>
        <taxon>rosids</taxon>
        <taxon>fabids</taxon>
        <taxon>Fabales</taxon>
        <taxon>Fabaceae</taxon>
        <taxon>Papilionoideae</taxon>
        <taxon>50 kb inversion clade</taxon>
        <taxon>NPAAA clade</taxon>
        <taxon>indigoferoid/millettioid clade</taxon>
        <taxon>Phaseoleae</taxon>
        <taxon>Mucuna</taxon>
    </lineage>
</organism>
<dbReference type="EMBL" id="QJKJ01010708">
    <property type="protein sequence ID" value="RDX72926.1"/>
    <property type="molecule type" value="Genomic_DNA"/>
</dbReference>
<protein>
    <submittedName>
        <fullName evidence="1">Uncharacterized protein</fullName>
    </submittedName>
</protein>
<evidence type="ECO:0000313" key="1">
    <source>
        <dbReference type="EMBL" id="RDX72926.1"/>
    </source>
</evidence>
<dbReference type="Proteomes" id="UP000257109">
    <property type="component" value="Unassembled WGS sequence"/>
</dbReference>
<sequence>MLYYNENSDNIITKCLYFPLIPRLKRLHSSIVTASHMRWYSHNERNPTLLCHPSDGKAWKHFD</sequence>
<comment type="caution">
    <text evidence="1">The sequence shown here is derived from an EMBL/GenBank/DDBJ whole genome shotgun (WGS) entry which is preliminary data.</text>
</comment>
<proteinExistence type="predicted"/>
<evidence type="ECO:0000313" key="2">
    <source>
        <dbReference type="Proteomes" id="UP000257109"/>
    </source>
</evidence>
<feature type="non-terminal residue" evidence="1">
    <location>
        <position position="1"/>
    </location>
</feature>